<feature type="compositionally biased region" description="Low complexity" evidence="4">
    <location>
        <begin position="214"/>
        <end position="224"/>
    </location>
</feature>
<evidence type="ECO:0000313" key="6">
    <source>
        <dbReference type="Proteomes" id="UP000664859"/>
    </source>
</evidence>
<dbReference type="SUPFAM" id="SSF48403">
    <property type="entry name" value="Ankyrin repeat"/>
    <property type="match status" value="1"/>
</dbReference>
<evidence type="ECO:0000313" key="5">
    <source>
        <dbReference type="EMBL" id="KAG5177654.1"/>
    </source>
</evidence>
<dbReference type="PROSITE" id="PS50297">
    <property type="entry name" value="ANK_REP_REGION"/>
    <property type="match status" value="3"/>
</dbReference>
<dbReference type="PROSITE" id="PS50088">
    <property type="entry name" value="ANK_REPEAT"/>
    <property type="match status" value="3"/>
</dbReference>
<dbReference type="AlphaFoldDB" id="A0A836C9J9"/>
<dbReference type="OrthoDB" id="158111at2759"/>
<dbReference type="Pfam" id="PF12796">
    <property type="entry name" value="Ank_2"/>
    <property type="match status" value="1"/>
</dbReference>
<keyword evidence="6" id="KW-1185">Reference proteome</keyword>
<reference evidence="5" key="1">
    <citation type="submission" date="2021-02" db="EMBL/GenBank/DDBJ databases">
        <title>First Annotated Genome of the Yellow-green Alga Tribonema minus.</title>
        <authorList>
            <person name="Mahan K.M."/>
        </authorList>
    </citation>
    <scope>NUCLEOTIDE SEQUENCE</scope>
    <source>
        <strain evidence="5">UTEX B ZZ1240</strain>
    </source>
</reference>
<dbReference type="Proteomes" id="UP000664859">
    <property type="component" value="Unassembled WGS sequence"/>
</dbReference>
<dbReference type="PANTHER" id="PTHR24171">
    <property type="entry name" value="ANKYRIN REPEAT DOMAIN-CONTAINING PROTEIN 39-RELATED"/>
    <property type="match status" value="1"/>
</dbReference>
<proteinExistence type="predicted"/>
<organism evidence="5 6">
    <name type="scientific">Tribonema minus</name>
    <dbReference type="NCBI Taxonomy" id="303371"/>
    <lineage>
        <taxon>Eukaryota</taxon>
        <taxon>Sar</taxon>
        <taxon>Stramenopiles</taxon>
        <taxon>Ochrophyta</taxon>
        <taxon>PX clade</taxon>
        <taxon>Xanthophyceae</taxon>
        <taxon>Tribonematales</taxon>
        <taxon>Tribonemataceae</taxon>
        <taxon>Tribonema</taxon>
    </lineage>
</organism>
<feature type="repeat" description="ANK" evidence="3">
    <location>
        <begin position="106"/>
        <end position="138"/>
    </location>
</feature>
<evidence type="ECO:0000256" key="3">
    <source>
        <dbReference type="PROSITE-ProRule" id="PRU00023"/>
    </source>
</evidence>
<accession>A0A836C9J9</accession>
<dbReference type="Gene3D" id="1.25.40.20">
    <property type="entry name" value="Ankyrin repeat-containing domain"/>
    <property type="match status" value="2"/>
</dbReference>
<evidence type="ECO:0000256" key="2">
    <source>
        <dbReference type="ARBA" id="ARBA00023043"/>
    </source>
</evidence>
<keyword evidence="1" id="KW-0677">Repeat</keyword>
<sequence>MLAEGEIGVSIFEAARRGDLAMVERWLQAGGDVNVRDDHDWSPLHIACEAGYYEIAELLLDYSAQVNVRGGLSKWTPLHLAAYRNRWKVVELLLDSGATCDVRGYFLRTPLHCAAFNGAVKTVKILLDNGADPLARDRDGRCPADTVEDALILDEQRDEVLDLLRSAAPRRHIGAASAAAAADTLREAVAPPLNEAAPSLIPPVPPLRRPPRVPAAAAAASTPGRSGGGGSAQHALRSPLHGHHRAGGLPSPGAPPPGPASPKFCRDCANPILSTYKFCPECGTQQLPLARSAPKG</sequence>
<keyword evidence="2 3" id="KW-0040">ANK repeat</keyword>
<gene>
    <name evidence="5" type="ORF">JKP88DRAFT_331863</name>
</gene>
<comment type="caution">
    <text evidence="5">The sequence shown here is derived from an EMBL/GenBank/DDBJ whole genome shotgun (WGS) entry which is preliminary data.</text>
</comment>
<dbReference type="SMART" id="SM00248">
    <property type="entry name" value="ANK"/>
    <property type="match status" value="4"/>
</dbReference>
<dbReference type="InterPro" id="IPR036770">
    <property type="entry name" value="Ankyrin_rpt-contain_sf"/>
</dbReference>
<feature type="repeat" description="ANK" evidence="3">
    <location>
        <begin position="39"/>
        <end position="71"/>
    </location>
</feature>
<evidence type="ECO:0000256" key="1">
    <source>
        <dbReference type="ARBA" id="ARBA00022737"/>
    </source>
</evidence>
<name>A0A836C9J9_9STRA</name>
<dbReference type="Pfam" id="PF00023">
    <property type="entry name" value="Ank"/>
    <property type="match status" value="1"/>
</dbReference>
<dbReference type="EMBL" id="JAFCMP010000523">
    <property type="protein sequence ID" value="KAG5177654.1"/>
    <property type="molecule type" value="Genomic_DNA"/>
</dbReference>
<evidence type="ECO:0000256" key="4">
    <source>
        <dbReference type="SAM" id="MobiDB-lite"/>
    </source>
</evidence>
<feature type="repeat" description="ANK" evidence="3">
    <location>
        <begin position="73"/>
        <end position="105"/>
    </location>
</feature>
<feature type="region of interest" description="Disordered" evidence="4">
    <location>
        <begin position="195"/>
        <end position="260"/>
    </location>
</feature>
<dbReference type="InterPro" id="IPR002110">
    <property type="entry name" value="Ankyrin_rpt"/>
</dbReference>
<dbReference type="PANTHER" id="PTHR24171:SF9">
    <property type="entry name" value="ANKYRIN REPEAT DOMAIN-CONTAINING PROTEIN 39"/>
    <property type="match status" value="1"/>
</dbReference>
<protein>
    <submittedName>
        <fullName evidence="5">Ankyrin repeat-containing domain protein</fullName>
    </submittedName>
</protein>